<organism evidence="1 2">
    <name type="scientific">Pistacia integerrima</name>
    <dbReference type="NCBI Taxonomy" id="434235"/>
    <lineage>
        <taxon>Eukaryota</taxon>
        <taxon>Viridiplantae</taxon>
        <taxon>Streptophyta</taxon>
        <taxon>Embryophyta</taxon>
        <taxon>Tracheophyta</taxon>
        <taxon>Spermatophyta</taxon>
        <taxon>Magnoliopsida</taxon>
        <taxon>eudicotyledons</taxon>
        <taxon>Gunneridae</taxon>
        <taxon>Pentapetalae</taxon>
        <taxon>rosids</taxon>
        <taxon>malvids</taxon>
        <taxon>Sapindales</taxon>
        <taxon>Anacardiaceae</taxon>
        <taxon>Pistacia</taxon>
    </lineage>
</organism>
<reference evidence="2" key="1">
    <citation type="journal article" date="2023" name="G3 (Bethesda)">
        <title>Genome assembly and association tests identify interacting loci associated with vigor, precocity, and sex in interspecific pistachio rootstocks.</title>
        <authorList>
            <person name="Palmer W."/>
            <person name="Jacygrad E."/>
            <person name="Sagayaradj S."/>
            <person name="Cavanaugh K."/>
            <person name="Han R."/>
            <person name="Bertier L."/>
            <person name="Beede B."/>
            <person name="Kafkas S."/>
            <person name="Golino D."/>
            <person name="Preece J."/>
            <person name="Michelmore R."/>
        </authorList>
    </citation>
    <scope>NUCLEOTIDE SEQUENCE [LARGE SCALE GENOMIC DNA]</scope>
</reference>
<evidence type="ECO:0000313" key="1">
    <source>
        <dbReference type="EMBL" id="KAJ0017924.1"/>
    </source>
</evidence>
<evidence type="ECO:0000313" key="2">
    <source>
        <dbReference type="Proteomes" id="UP001163603"/>
    </source>
</evidence>
<keyword evidence="2" id="KW-1185">Reference proteome</keyword>
<protein>
    <submittedName>
        <fullName evidence="1">Uncharacterized protein</fullName>
    </submittedName>
</protein>
<dbReference type="Proteomes" id="UP001163603">
    <property type="component" value="Chromosome 12"/>
</dbReference>
<accession>A0ACC0XK13</accession>
<sequence length="70" mass="8381">MLEADWSGPVWSARLDSKPNNLRRNGGCLFWFMGLRIYCNTHLLLFFFYSFCLFGFGKFWEGYKDIFDFS</sequence>
<proteinExistence type="predicted"/>
<name>A0ACC0XK13_9ROSI</name>
<comment type="caution">
    <text evidence="1">The sequence shown here is derived from an EMBL/GenBank/DDBJ whole genome shotgun (WGS) entry which is preliminary data.</text>
</comment>
<gene>
    <name evidence="1" type="ORF">Pint_10348</name>
</gene>
<dbReference type="EMBL" id="CM047747">
    <property type="protein sequence ID" value="KAJ0017924.1"/>
    <property type="molecule type" value="Genomic_DNA"/>
</dbReference>